<proteinExistence type="predicted"/>
<reference evidence="3" key="1">
    <citation type="submission" date="2025-08" db="UniProtKB">
        <authorList>
            <consortium name="RefSeq"/>
        </authorList>
    </citation>
    <scope>IDENTIFICATION</scope>
    <source>
        <tissue evidence="3">Testes</tissue>
    </source>
</reference>
<protein>
    <submittedName>
        <fullName evidence="3">Uncharacterized protein LOC100375059</fullName>
    </submittedName>
</protein>
<gene>
    <name evidence="3" type="primary">LOC100375059</name>
</gene>
<feature type="signal peptide" evidence="1">
    <location>
        <begin position="1"/>
        <end position="18"/>
    </location>
</feature>
<keyword evidence="2" id="KW-1185">Reference proteome</keyword>
<dbReference type="GeneID" id="100375059"/>
<feature type="chain" id="PRO_5046686395" evidence="1">
    <location>
        <begin position="19"/>
        <end position="194"/>
    </location>
</feature>
<organism evidence="2 3">
    <name type="scientific">Saccoglossus kowalevskii</name>
    <name type="common">Acorn worm</name>
    <dbReference type="NCBI Taxonomy" id="10224"/>
    <lineage>
        <taxon>Eukaryota</taxon>
        <taxon>Metazoa</taxon>
        <taxon>Hemichordata</taxon>
        <taxon>Enteropneusta</taxon>
        <taxon>Harrimaniidae</taxon>
        <taxon>Saccoglossus</taxon>
    </lineage>
</organism>
<dbReference type="Proteomes" id="UP000694865">
    <property type="component" value="Unplaced"/>
</dbReference>
<evidence type="ECO:0000313" key="2">
    <source>
        <dbReference type="Proteomes" id="UP000694865"/>
    </source>
</evidence>
<evidence type="ECO:0000256" key="1">
    <source>
        <dbReference type="SAM" id="SignalP"/>
    </source>
</evidence>
<sequence>MIITLLFGLNMLIVISCGQDPGNPPDDSCVNCKDVFFDNGEWNGICTEEVSCADFPEDGEYIAAKQKEDLEISYYAGDVSFLPGTRTYAYVAIEASKVNSIVAEAIGKGIPQKTDNCQLCDVSFREDDWLITNCRVLPCPVVLADHIEFGPDAIEENKIRSRLCKNRKNGEINHFTCKYKPEVEGLVSDVIADS</sequence>
<name>A0ABM0GJN7_SACKO</name>
<keyword evidence="1" id="KW-0732">Signal</keyword>
<evidence type="ECO:0000313" key="3">
    <source>
        <dbReference type="RefSeq" id="XP_002731334.1"/>
    </source>
</evidence>
<dbReference type="RefSeq" id="XP_002731334.1">
    <property type="nucleotide sequence ID" value="XM_002731288.2"/>
</dbReference>
<accession>A0ABM0GJN7</accession>